<reference evidence="2" key="1">
    <citation type="submission" date="2022-02" db="EMBL/GenBank/DDBJ databases">
        <title>Atlantic sturgeon de novo genome assembly.</title>
        <authorList>
            <person name="Stock M."/>
            <person name="Klopp C."/>
            <person name="Guiguen Y."/>
            <person name="Cabau C."/>
            <person name="Parinello H."/>
            <person name="Santidrian Yebra-Pimentel E."/>
            <person name="Kuhl H."/>
            <person name="Dirks R.P."/>
            <person name="Guessner J."/>
            <person name="Wuertz S."/>
            <person name="Du K."/>
            <person name="Schartl M."/>
        </authorList>
    </citation>
    <scope>NUCLEOTIDE SEQUENCE</scope>
    <source>
        <strain evidence="2">STURGEONOMICS-FGT-2020</strain>
        <tissue evidence="2">Whole blood</tissue>
    </source>
</reference>
<comment type="caution">
    <text evidence="2">The sequence shown here is derived from an EMBL/GenBank/DDBJ whole genome shotgun (WGS) entry which is preliminary data.</text>
</comment>
<evidence type="ECO:0000313" key="3">
    <source>
        <dbReference type="Proteomes" id="UP001230051"/>
    </source>
</evidence>
<dbReference type="Proteomes" id="UP001230051">
    <property type="component" value="Unassembled WGS sequence"/>
</dbReference>
<accession>A0AAD8CG08</accession>
<feature type="transmembrane region" description="Helical" evidence="1">
    <location>
        <begin position="6"/>
        <end position="29"/>
    </location>
</feature>
<evidence type="ECO:0000313" key="2">
    <source>
        <dbReference type="EMBL" id="KAK1147729.1"/>
    </source>
</evidence>
<proteinExistence type="predicted"/>
<name>A0AAD8CG08_ACIOX</name>
<evidence type="ECO:0000256" key="1">
    <source>
        <dbReference type="SAM" id="Phobius"/>
    </source>
</evidence>
<keyword evidence="1" id="KW-0812">Transmembrane</keyword>
<sequence length="98" mass="10504">MVRSVGVVGIIIAVCLSLIVVVLLCLLFYSCYKNGFGPRMSDLLSGLKSLKRSMDVELAPPFTISSSLGDATAGSGRVNYRSMVDEAWDPDRSPGDMS</sequence>
<keyword evidence="3" id="KW-1185">Reference proteome</keyword>
<dbReference type="EMBL" id="JAGXEW010000103">
    <property type="protein sequence ID" value="KAK1147729.1"/>
    <property type="molecule type" value="Genomic_DNA"/>
</dbReference>
<keyword evidence="1" id="KW-0472">Membrane</keyword>
<gene>
    <name evidence="2" type="ORF">AOXY_G35481</name>
</gene>
<protein>
    <submittedName>
        <fullName evidence="2">Small integral membrane protein 35-like</fullName>
    </submittedName>
</protein>
<organism evidence="2 3">
    <name type="scientific">Acipenser oxyrinchus oxyrinchus</name>
    <dbReference type="NCBI Taxonomy" id="40147"/>
    <lineage>
        <taxon>Eukaryota</taxon>
        <taxon>Metazoa</taxon>
        <taxon>Chordata</taxon>
        <taxon>Craniata</taxon>
        <taxon>Vertebrata</taxon>
        <taxon>Euteleostomi</taxon>
        <taxon>Actinopterygii</taxon>
        <taxon>Chondrostei</taxon>
        <taxon>Acipenseriformes</taxon>
        <taxon>Acipenseridae</taxon>
        <taxon>Acipenser</taxon>
    </lineage>
</organism>
<keyword evidence="1" id="KW-1133">Transmembrane helix</keyword>
<dbReference type="AlphaFoldDB" id="A0AAD8CG08"/>
<dbReference type="PROSITE" id="PS51257">
    <property type="entry name" value="PROKAR_LIPOPROTEIN"/>
    <property type="match status" value="1"/>
</dbReference>